<evidence type="ECO:0000256" key="4">
    <source>
        <dbReference type="ARBA" id="ARBA00022670"/>
    </source>
</evidence>
<dbReference type="AlphaFoldDB" id="A0A9P5VQW1"/>
<accession>A0A9P5VQW1</accession>
<dbReference type="Gene3D" id="3.40.50.200">
    <property type="entry name" value="Peptidase S8/S53 domain"/>
    <property type="match status" value="1"/>
</dbReference>
<dbReference type="SUPFAM" id="SSF52025">
    <property type="entry name" value="PA domain"/>
    <property type="match status" value="1"/>
</dbReference>
<dbReference type="PANTHER" id="PTHR43806">
    <property type="entry name" value="PEPTIDASE S8"/>
    <property type="match status" value="1"/>
</dbReference>
<dbReference type="GO" id="GO:0006508">
    <property type="term" value="P:proteolysis"/>
    <property type="evidence" value="ECO:0007669"/>
    <property type="project" value="UniProtKB-KW"/>
</dbReference>
<dbReference type="Pfam" id="PF06280">
    <property type="entry name" value="fn3_5"/>
    <property type="match status" value="1"/>
</dbReference>
<keyword evidence="6 9" id="KW-0378">Hydrolase</keyword>
<sequence>MKIAAILSTLAAATLVSAGKFHPLTNPETRYIPGGFIIEFQEDIPRNVAHNALNSKKVDYKVRNDYTIFNGAAISVNSKHDGNDIAKISGVKNVWPITLHSIPRVQASKKKTTDPETASLHQMTGVDLVHKKHKLTGKGIKVGIIDTGVDYKHPAFAAKGAKAGCFARHGKNCRVAHGWDFVGDNYDGKNKPEPDSDPMDCQGHGTHVAGIVGGDALNIKTTPKPPQPFVGVAPEVTFGAYRIFGCDGSSGDDVIMAAMEMAFNDGMDIINMSLGGGSSYKSNPQAVLGDQLVAKGMVLAAAAGNDGAEGVWMVSDTGLGDLSTSVASFDNLYGMYHSFSYGGVAHPYSPAETWGKPISVASGTLLPLFEKDGTLSDGCDATLYSGVDVKGKTVLVLGDFTRCKSGARGQNAQKAGAAALLVQSTPYGLAGLGGFPGFPVASIEFKAGEEAVAVYKKAPKTPVTFSKDGSNFLVEGGGAPSDFSSFGLDGDLRSKPDLSAPGGNILSTVPLAHGGYELMSGTSMATPYVAGAHALYMQAKKSKPRGDVIRGVFKNTATIATNFGSKTKASAAKQGAGLINVLRAITTTTSISPDHIDLLDTKNFRKSIKVTLKNNGKRAETYTLSHVPADALNSYPDPKKSWPLGTPLIEADYATVAFSQSKVKIPAGKSVKVTLNFKEPKAGKATAFPLYSGYVVATPSSKGGVAVSVPYTGIKGDISRVPIMDTDTGFPTMGYLNSTHDFNEIPKGFTFDLKKDTPVVLTRLASHTPDRQIRIYDAKKKFAGFLFSSNNGAAFGKRGRDTNLDQEGNMIFDLWSWKGQVVATANVTAVPSTLPAGTYSVVVASQRKFTKGVYPADFEVFDLGSIKF</sequence>
<evidence type="ECO:0000256" key="1">
    <source>
        <dbReference type="ARBA" id="ARBA00011073"/>
    </source>
</evidence>
<dbReference type="Proteomes" id="UP000696485">
    <property type="component" value="Unassembled WGS sequence"/>
</dbReference>
<dbReference type="PROSITE" id="PS00138">
    <property type="entry name" value="SUBTILASE_SER"/>
    <property type="match status" value="1"/>
</dbReference>
<dbReference type="InterPro" id="IPR010435">
    <property type="entry name" value="C5a/SBT2-like_Fn3"/>
</dbReference>
<dbReference type="InterPro" id="IPR000209">
    <property type="entry name" value="Peptidase_S8/S53_dom"/>
</dbReference>
<dbReference type="InterPro" id="IPR050131">
    <property type="entry name" value="Peptidase_S8_subtilisin-like"/>
</dbReference>
<evidence type="ECO:0000256" key="7">
    <source>
        <dbReference type="ARBA" id="ARBA00022825"/>
    </source>
</evidence>
<evidence type="ECO:0000256" key="2">
    <source>
        <dbReference type="ARBA" id="ARBA00022512"/>
    </source>
</evidence>
<comment type="similarity">
    <text evidence="1 9 10">Belongs to the peptidase S8 family.</text>
</comment>
<reference evidence="15" key="1">
    <citation type="journal article" date="2020" name="Fungal Divers.">
        <title>Resolving the Mortierellaceae phylogeny through synthesis of multi-gene phylogenetics and phylogenomics.</title>
        <authorList>
            <person name="Vandepol N."/>
            <person name="Liber J."/>
            <person name="Desiro A."/>
            <person name="Na H."/>
            <person name="Kennedy M."/>
            <person name="Barry K."/>
            <person name="Grigoriev I.V."/>
            <person name="Miller A.N."/>
            <person name="O'Donnell K."/>
            <person name="Stajich J.E."/>
            <person name="Bonito G."/>
        </authorList>
    </citation>
    <scope>NUCLEOTIDE SEQUENCE</scope>
    <source>
        <strain evidence="15">NVP1</strain>
    </source>
</reference>
<dbReference type="InterPro" id="IPR023827">
    <property type="entry name" value="Peptidase_S8_Asp-AS"/>
</dbReference>
<feature type="active site" description="Charge relay system" evidence="8 9">
    <location>
        <position position="204"/>
    </location>
</feature>
<keyword evidence="4 9" id="KW-0645">Protease</keyword>
<dbReference type="InterPro" id="IPR036852">
    <property type="entry name" value="Peptidase_S8/S53_dom_sf"/>
</dbReference>
<name>A0A9P5VQW1_9FUNG</name>
<evidence type="ECO:0000256" key="8">
    <source>
        <dbReference type="PIRSR" id="PIRSR615500-1"/>
    </source>
</evidence>
<keyword evidence="5 11" id="KW-0732">Signal</keyword>
<evidence type="ECO:0000259" key="13">
    <source>
        <dbReference type="Pfam" id="PF02225"/>
    </source>
</evidence>
<evidence type="ECO:0000259" key="14">
    <source>
        <dbReference type="Pfam" id="PF06280"/>
    </source>
</evidence>
<keyword evidence="7 9" id="KW-0720">Serine protease</keyword>
<evidence type="ECO:0000259" key="12">
    <source>
        <dbReference type="Pfam" id="PF00082"/>
    </source>
</evidence>
<protein>
    <recommendedName>
        <fullName evidence="17">Subtilisin-like protease</fullName>
    </recommendedName>
</protein>
<dbReference type="PRINTS" id="PR00723">
    <property type="entry name" value="SUBTILISIN"/>
</dbReference>
<feature type="chain" id="PRO_5040504174" description="Subtilisin-like protease" evidence="11">
    <location>
        <begin position="19"/>
        <end position="868"/>
    </location>
</feature>
<dbReference type="Pfam" id="PF02225">
    <property type="entry name" value="PA"/>
    <property type="match status" value="1"/>
</dbReference>
<dbReference type="CDD" id="cd07489">
    <property type="entry name" value="Peptidases_S8_5"/>
    <property type="match status" value="1"/>
</dbReference>
<keyword evidence="3" id="KW-0964">Secreted</keyword>
<gene>
    <name evidence="15" type="ORF">BG006_001493</name>
</gene>
<evidence type="ECO:0000256" key="10">
    <source>
        <dbReference type="RuleBase" id="RU003355"/>
    </source>
</evidence>
<dbReference type="Gene3D" id="3.50.30.30">
    <property type="match status" value="1"/>
</dbReference>
<keyword evidence="16" id="KW-1185">Reference proteome</keyword>
<evidence type="ECO:0000256" key="3">
    <source>
        <dbReference type="ARBA" id="ARBA00022525"/>
    </source>
</evidence>
<dbReference type="GO" id="GO:0004252">
    <property type="term" value="F:serine-type endopeptidase activity"/>
    <property type="evidence" value="ECO:0007669"/>
    <property type="project" value="UniProtKB-UniRule"/>
</dbReference>
<evidence type="ECO:0000256" key="11">
    <source>
        <dbReference type="SAM" id="SignalP"/>
    </source>
</evidence>
<dbReference type="InterPro" id="IPR022398">
    <property type="entry name" value="Peptidase_S8_His-AS"/>
</dbReference>
<evidence type="ECO:0000256" key="6">
    <source>
        <dbReference type="ARBA" id="ARBA00022801"/>
    </source>
</evidence>
<dbReference type="Pfam" id="PF00082">
    <property type="entry name" value="Peptidase_S8"/>
    <property type="match status" value="1"/>
</dbReference>
<feature type="signal peptide" evidence="11">
    <location>
        <begin position="1"/>
        <end position="18"/>
    </location>
</feature>
<organism evidence="15 16">
    <name type="scientific">Podila minutissima</name>
    <dbReference type="NCBI Taxonomy" id="64525"/>
    <lineage>
        <taxon>Eukaryota</taxon>
        <taxon>Fungi</taxon>
        <taxon>Fungi incertae sedis</taxon>
        <taxon>Mucoromycota</taxon>
        <taxon>Mortierellomycotina</taxon>
        <taxon>Mortierellomycetes</taxon>
        <taxon>Mortierellales</taxon>
        <taxon>Mortierellaceae</taxon>
        <taxon>Podila</taxon>
    </lineage>
</organism>
<evidence type="ECO:0000256" key="9">
    <source>
        <dbReference type="PROSITE-ProRule" id="PRU01240"/>
    </source>
</evidence>
<dbReference type="SUPFAM" id="SSF52743">
    <property type="entry name" value="Subtilisin-like"/>
    <property type="match status" value="1"/>
</dbReference>
<evidence type="ECO:0000313" key="16">
    <source>
        <dbReference type="Proteomes" id="UP000696485"/>
    </source>
</evidence>
<evidence type="ECO:0008006" key="17">
    <source>
        <dbReference type="Google" id="ProtNLM"/>
    </source>
</evidence>
<feature type="active site" description="Charge relay system" evidence="8 9">
    <location>
        <position position="523"/>
    </location>
</feature>
<dbReference type="EMBL" id="JAAAUY010000013">
    <property type="protein sequence ID" value="KAF9337915.1"/>
    <property type="molecule type" value="Genomic_DNA"/>
</dbReference>
<dbReference type="PROSITE" id="PS51892">
    <property type="entry name" value="SUBTILASE"/>
    <property type="match status" value="1"/>
</dbReference>
<feature type="domain" description="C5a peptidase/Subtilisin-like protease SBT2-like Fn3-like" evidence="14">
    <location>
        <begin position="597"/>
        <end position="712"/>
    </location>
</feature>
<proteinExistence type="inferred from homology"/>
<keyword evidence="2" id="KW-0134">Cell wall</keyword>
<feature type="active site" description="Charge relay system" evidence="8 9">
    <location>
        <position position="146"/>
    </location>
</feature>
<dbReference type="PANTHER" id="PTHR43806:SF66">
    <property type="entry name" value="SERIN ENDOPEPTIDASE"/>
    <property type="match status" value="1"/>
</dbReference>
<evidence type="ECO:0000313" key="15">
    <source>
        <dbReference type="EMBL" id="KAF9337915.1"/>
    </source>
</evidence>
<dbReference type="PROSITE" id="PS00136">
    <property type="entry name" value="SUBTILASE_ASP"/>
    <property type="match status" value="1"/>
</dbReference>
<dbReference type="InterPro" id="IPR023828">
    <property type="entry name" value="Peptidase_S8_Ser-AS"/>
</dbReference>
<feature type="domain" description="Peptidase S8/S53" evidence="12">
    <location>
        <begin position="137"/>
        <end position="576"/>
    </location>
</feature>
<dbReference type="InterPro" id="IPR015500">
    <property type="entry name" value="Peptidase_S8_subtilisin-rel"/>
</dbReference>
<dbReference type="InterPro" id="IPR046450">
    <property type="entry name" value="PA_dom_sf"/>
</dbReference>
<dbReference type="InterPro" id="IPR003137">
    <property type="entry name" value="PA_domain"/>
</dbReference>
<comment type="caution">
    <text evidence="15">The sequence shown here is derived from an EMBL/GenBank/DDBJ whole genome shotgun (WGS) entry which is preliminary data.</text>
</comment>
<dbReference type="InterPro" id="IPR034187">
    <property type="entry name" value="Peptidases_S8_5"/>
</dbReference>
<dbReference type="PROSITE" id="PS00137">
    <property type="entry name" value="SUBTILASE_HIS"/>
    <property type="match status" value="1"/>
</dbReference>
<feature type="domain" description="PA" evidence="13">
    <location>
        <begin position="376"/>
        <end position="449"/>
    </location>
</feature>
<dbReference type="Gene3D" id="2.60.40.1710">
    <property type="entry name" value="Subtilisin-like superfamily"/>
    <property type="match status" value="1"/>
</dbReference>
<dbReference type="GO" id="GO:0005615">
    <property type="term" value="C:extracellular space"/>
    <property type="evidence" value="ECO:0007669"/>
    <property type="project" value="TreeGrafter"/>
</dbReference>
<dbReference type="GO" id="GO:0016020">
    <property type="term" value="C:membrane"/>
    <property type="evidence" value="ECO:0007669"/>
    <property type="project" value="InterPro"/>
</dbReference>
<evidence type="ECO:0000256" key="5">
    <source>
        <dbReference type="ARBA" id="ARBA00022729"/>
    </source>
</evidence>